<dbReference type="OrthoDB" id="709086at2759"/>
<name>A0A8R7V0S1_TRIUA</name>
<gene>
    <name evidence="1" type="primary">LOC125522212</name>
</gene>
<dbReference type="EnsemblPlants" id="TuG1812G0700002069.01.T01">
    <property type="protein sequence ID" value="TuG1812G0700002069.01.T01"/>
    <property type="gene ID" value="TuG1812G0700002069.01"/>
</dbReference>
<keyword evidence="2" id="KW-1185">Reference proteome</keyword>
<organism evidence="1 2">
    <name type="scientific">Triticum urartu</name>
    <name type="common">Red wild einkorn</name>
    <name type="synonym">Crithodium urartu</name>
    <dbReference type="NCBI Taxonomy" id="4572"/>
    <lineage>
        <taxon>Eukaryota</taxon>
        <taxon>Viridiplantae</taxon>
        <taxon>Streptophyta</taxon>
        <taxon>Embryophyta</taxon>
        <taxon>Tracheophyta</taxon>
        <taxon>Spermatophyta</taxon>
        <taxon>Magnoliopsida</taxon>
        <taxon>Liliopsida</taxon>
        <taxon>Poales</taxon>
        <taxon>Poaceae</taxon>
        <taxon>BOP clade</taxon>
        <taxon>Pooideae</taxon>
        <taxon>Triticodae</taxon>
        <taxon>Triticeae</taxon>
        <taxon>Triticinae</taxon>
        <taxon>Triticum</taxon>
    </lineage>
</organism>
<dbReference type="KEGG" id="tua:125522212"/>
<reference evidence="2" key="1">
    <citation type="journal article" date="2013" name="Nature">
        <title>Draft genome of the wheat A-genome progenitor Triticum urartu.</title>
        <authorList>
            <person name="Ling H.Q."/>
            <person name="Zhao S."/>
            <person name="Liu D."/>
            <person name="Wang J."/>
            <person name="Sun H."/>
            <person name="Zhang C."/>
            <person name="Fan H."/>
            <person name="Li D."/>
            <person name="Dong L."/>
            <person name="Tao Y."/>
            <person name="Gao C."/>
            <person name="Wu H."/>
            <person name="Li Y."/>
            <person name="Cui Y."/>
            <person name="Guo X."/>
            <person name="Zheng S."/>
            <person name="Wang B."/>
            <person name="Yu K."/>
            <person name="Liang Q."/>
            <person name="Yang W."/>
            <person name="Lou X."/>
            <person name="Chen J."/>
            <person name="Feng M."/>
            <person name="Jian J."/>
            <person name="Zhang X."/>
            <person name="Luo G."/>
            <person name="Jiang Y."/>
            <person name="Liu J."/>
            <person name="Wang Z."/>
            <person name="Sha Y."/>
            <person name="Zhang B."/>
            <person name="Wu H."/>
            <person name="Tang D."/>
            <person name="Shen Q."/>
            <person name="Xue P."/>
            <person name="Zou S."/>
            <person name="Wang X."/>
            <person name="Liu X."/>
            <person name="Wang F."/>
            <person name="Yang Y."/>
            <person name="An X."/>
            <person name="Dong Z."/>
            <person name="Zhang K."/>
            <person name="Zhang X."/>
            <person name="Luo M.C."/>
            <person name="Dvorak J."/>
            <person name="Tong Y."/>
            <person name="Wang J."/>
            <person name="Yang H."/>
            <person name="Li Z."/>
            <person name="Wang D."/>
            <person name="Zhang A."/>
            <person name="Wang J."/>
        </authorList>
    </citation>
    <scope>NUCLEOTIDE SEQUENCE</scope>
    <source>
        <strain evidence="2">cv. G1812</strain>
    </source>
</reference>
<protein>
    <submittedName>
        <fullName evidence="1">Uncharacterized protein</fullName>
    </submittedName>
</protein>
<dbReference type="Proteomes" id="UP000015106">
    <property type="component" value="Chromosome 7"/>
</dbReference>
<sequence>MDPPVMAEVSSTKEHVDLERNSKDLTMAVGDVQGNSTIFELEMIEAQEEDAAAAAYDEIVARYRRKRADRKARIVKELGEEAYLELEAGTTAWPTTLTTWMRSTSGSGYKMKGIRRISGVAYFLATRNFLTPTYT</sequence>
<dbReference type="RefSeq" id="XP_048543256.1">
    <property type="nucleotide sequence ID" value="XM_048687299.1"/>
</dbReference>
<accession>A0A8R7V0S1</accession>
<reference evidence="1" key="3">
    <citation type="submission" date="2022-06" db="UniProtKB">
        <authorList>
            <consortium name="EnsemblPlants"/>
        </authorList>
    </citation>
    <scope>IDENTIFICATION</scope>
</reference>
<dbReference type="GeneID" id="125522212"/>
<evidence type="ECO:0000313" key="1">
    <source>
        <dbReference type="EnsemblPlants" id="TuG1812G0700002069.01.T01"/>
    </source>
</evidence>
<reference evidence="1" key="2">
    <citation type="submission" date="2018-03" db="EMBL/GenBank/DDBJ databases">
        <title>The Triticum urartu genome reveals the dynamic nature of wheat genome evolution.</title>
        <authorList>
            <person name="Ling H."/>
            <person name="Ma B."/>
            <person name="Shi X."/>
            <person name="Liu H."/>
            <person name="Dong L."/>
            <person name="Sun H."/>
            <person name="Cao Y."/>
            <person name="Gao Q."/>
            <person name="Zheng S."/>
            <person name="Li Y."/>
            <person name="Yu Y."/>
            <person name="Du H."/>
            <person name="Qi M."/>
            <person name="Li Y."/>
            <person name="Yu H."/>
            <person name="Cui Y."/>
            <person name="Wang N."/>
            <person name="Chen C."/>
            <person name="Wu H."/>
            <person name="Zhao Y."/>
            <person name="Zhang J."/>
            <person name="Li Y."/>
            <person name="Zhou W."/>
            <person name="Zhang B."/>
            <person name="Hu W."/>
            <person name="Eijk M."/>
            <person name="Tang J."/>
            <person name="Witsenboer H."/>
            <person name="Zhao S."/>
            <person name="Li Z."/>
            <person name="Zhang A."/>
            <person name="Wang D."/>
            <person name="Liang C."/>
        </authorList>
    </citation>
    <scope>NUCLEOTIDE SEQUENCE [LARGE SCALE GENOMIC DNA]</scope>
    <source>
        <strain evidence="1">cv. G1812</strain>
    </source>
</reference>
<dbReference type="AlphaFoldDB" id="A0A8R7V0S1"/>
<evidence type="ECO:0000313" key="2">
    <source>
        <dbReference type="Proteomes" id="UP000015106"/>
    </source>
</evidence>
<proteinExistence type="predicted"/>
<dbReference type="Gramene" id="TuG1812G0700002069.01.T01">
    <property type="protein sequence ID" value="TuG1812G0700002069.01.T01"/>
    <property type="gene ID" value="TuG1812G0700002069.01"/>
</dbReference>